<dbReference type="Proteomes" id="UP000247099">
    <property type="component" value="Unassembled WGS sequence"/>
</dbReference>
<organism evidence="2 3">
    <name type="scientific">Coraliomargarita sinensis</name>
    <dbReference type="NCBI Taxonomy" id="2174842"/>
    <lineage>
        <taxon>Bacteria</taxon>
        <taxon>Pseudomonadati</taxon>
        <taxon>Verrucomicrobiota</taxon>
        <taxon>Opitutia</taxon>
        <taxon>Puniceicoccales</taxon>
        <taxon>Coraliomargaritaceae</taxon>
        <taxon>Coraliomargarita</taxon>
    </lineage>
</organism>
<feature type="coiled-coil region" evidence="1">
    <location>
        <begin position="433"/>
        <end position="460"/>
    </location>
</feature>
<dbReference type="PANTHER" id="PTHR32182:SF22">
    <property type="entry name" value="ATP-DEPENDENT ENDONUCLEASE, OLD FAMILY-RELATED"/>
    <property type="match status" value="1"/>
</dbReference>
<feature type="coiled-coil region" evidence="1">
    <location>
        <begin position="525"/>
        <end position="577"/>
    </location>
</feature>
<dbReference type="Gene3D" id="3.40.50.300">
    <property type="entry name" value="P-loop containing nucleotide triphosphate hydrolases"/>
    <property type="match status" value="2"/>
</dbReference>
<evidence type="ECO:0000256" key="1">
    <source>
        <dbReference type="SAM" id="Coils"/>
    </source>
</evidence>
<dbReference type="AlphaFoldDB" id="A0A317ZEJ8"/>
<dbReference type="SUPFAM" id="SSF89550">
    <property type="entry name" value="PHP domain-like"/>
    <property type="match status" value="1"/>
</dbReference>
<accession>A0A317ZEJ8</accession>
<reference evidence="2 3" key="1">
    <citation type="submission" date="2018-05" db="EMBL/GenBank/DDBJ databases">
        <title>Coraliomargarita sinensis sp. nov., isolated from a marine solar saltern.</title>
        <authorList>
            <person name="Zhou L.Y."/>
        </authorList>
    </citation>
    <scope>NUCLEOTIDE SEQUENCE [LARGE SCALE GENOMIC DNA]</scope>
    <source>
        <strain evidence="2 3">WN38</strain>
    </source>
</reference>
<proteinExistence type="predicted"/>
<name>A0A317ZEJ8_9BACT</name>
<dbReference type="InterPro" id="IPR027417">
    <property type="entry name" value="P-loop_NTPase"/>
</dbReference>
<dbReference type="PANTHER" id="PTHR32182">
    <property type="entry name" value="DNA REPLICATION AND REPAIR PROTEIN RECF"/>
    <property type="match status" value="1"/>
</dbReference>
<dbReference type="NCBIfam" id="NF045780">
    <property type="entry name" value="TrlF_fam_ATP"/>
    <property type="match status" value="1"/>
</dbReference>
<keyword evidence="3" id="KW-1185">Reference proteome</keyword>
<dbReference type="RefSeq" id="WP_110131240.1">
    <property type="nucleotide sequence ID" value="NZ_QHJQ01000006.1"/>
</dbReference>
<evidence type="ECO:0000313" key="3">
    <source>
        <dbReference type="Proteomes" id="UP000247099"/>
    </source>
</evidence>
<dbReference type="GO" id="GO:0000731">
    <property type="term" value="P:DNA synthesis involved in DNA repair"/>
    <property type="evidence" value="ECO:0007669"/>
    <property type="project" value="TreeGrafter"/>
</dbReference>
<dbReference type="EMBL" id="QHJQ01000006">
    <property type="protein sequence ID" value="PXA03884.1"/>
    <property type="molecule type" value="Genomic_DNA"/>
</dbReference>
<dbReference type="InterPro" id="IPR016195">
    <property type="entry name" value="Pol/histidinol_Pase-like"/>
</dbReference>
<keyword evidence="1" id="KW-0175">Coiled coil</keyword>
<protein>
    <submittedName>
        <fullName evidence="2">DNA repair protein</fullName>
    </submittedName>
</protein>
<dbReference type="OrthoDB" id="9791620at2"/>
<sequence length="886" mass="99560">MSTETYTKAKFWKCALQVNPAGYIKYRGTDHDMTEAEYNQQLLNTALENDIKVVGLADHGNVDAVDAIRDLFNDQGVIVFPGFEIASTEKAHFVCLFPEDTSVAQLNRYLGELGLSDPSNGVRPSRYGGQEILRKVEDLGGFAYAAHCTNDSGILRLKLNQVWQEALLKAAQIPATLEDLKNDECNGYRQVLLNRDPNYSRELPVGIINAKDVAEPSDLANEKASCLIKMTRPCFESFKLAFQDPESRVRLNSDRSEKYYSRIEKLRMTGGYLDGLEINFSEHLNAVIGGRGTGKSTLLESLRFALDIEPIGQAAKKQHLDIVKENLGRSKARVELTVRSSKMNGRTFKIARRYGEDPTVVDSEGKPSSFSPKELMPGVELYGQNEIYEIAQDASNQGRLLARFLEEGQADDEAKIREALKQLGDNRTKLLDAQKAVADLEDEVARIPKLEEEVKQFKSLGIEEKLKVVPLLETEKRLASRVLEEELHNLNMAFESVKDSLPDMTLLSDNAIESLPHKTELLSVRKELNAIRQKAEAILKQWNTDFEASHTRTEEAIAKVEAGIAQKEEELEKTFKELPATEGKSGREVGIEFQKLLKDIERIRPKKALIESRKKLQAELAQQRQVILNDLSQNRAERSARFDRSLKKLNRKLKGKMRLTVAPEAERKNVTQFLLHCQMENVGAGRLRWVEDVDDFSPVKLAQLIRQGIDSLQSADWGITPSVAESLSRLPQEKILQLEEIELPDRVSIELNTAHESAESYRPLGKLSTGQQCTAILHLLLLQNKDPLIMDQPEDNLDNAFIADRIVTELRSAKIARQFIFATHNANIPVFGDAEWIGVFDATDDKASMPPEFQGAIDVPNVKEKAAEILEGGRPAFNQRKAKYGF</sequence>
<dbReference type="GO" id="GO:0006302">
    <property type="term" value="P:double-strand break repair"/>
    <property type="evidence" value="ECO:0007669"/>
    <property type="project" value="TreeGrafter"/>
</dbReference>
<dbReference type="SUPFAM" id="SSF52540">
    <property type="entry name" value="P-loop containing nucleoside triphosphate hydrolases"/>
    <property type="match status" value="1"/>
</dbReference>
<dbReference type="InterPro" id="IPR054787">
    <property type="entry name" value="TrlF_ATPase"/>
</dbReference>
<dbReference type="Gene3D" id="3.20.20.140">
    <property type="entry name" value="Metal-dependent hydrolases"/>
    <property type="match status" value="1"/>
</dbReference>
<comment type="caution">
    <text evidence="2">The sequence shown here is derived from an EMBL/GenBank/DDBJ whole genome shotgun (WGS) entry which is preliminary data.</text>
</comment>
<evidence type="ECO:0000313" key="2">
    <source>
        <dbReference type="EMBL" id="PXA03884.1"/>
    </source>
</evidence>
<gene>
    <name evidence="2" type="ORF">DDZ13_09600</name>
</gene>
<dbReference type="InParanoid" id="A0A317ZEJ8"/>